<protein>
    <recommendedName>
        <fullName evidence="4">Transposase</fullName>
    </recommendedName>
</protein>
<evidence type="ECO:0000256" key="1">
    <source>
        <dbReference type="SAM" id="MobiDB-lite"/>
    </source>
</evidence>
<proteinExistence type="predicted"/>
<dbReference type="RefSeq" id="WP_345025234.1">
    <property type="nucleotide sequence ID" value="NZ_BAABDO010000175.1"/>
</dbReference>
<evidence type="ECO:0000313" key="3">
    <source>
        <dbReference type="Proteomes" id="UP001500266"/>
    </source>
</evidence>
<feature type="region of interest" description="Disordered" evidence="1">
    <location>
        <begin position="85"/>
        <end position="167"/>
    </location>
</feature>
<feature type="compositionally biased region" description="Basic and acidic residues" evidence="1">
    <location>
        <begin position="157"/>
        <end position="167"/>
    </location>
</feature>
<name>A0ABP6UI41_9ACTN</name>
<keyword evidence="3" id="KW-1185">Reference proteome</keyword>
<reference evidence="3" key="1">
    <citation type="journal article" date="2019" name="Int. J. Syst. Evol. Microbiol.">
        <title>The Global Catalogue of Microorganisms (GCM) 10K type strain sequencing project: providing services to taxonomists for standard genome sequencing and annotation.</title>
        <authorList>
            <consortium name="The Broad Institute Genomics Platform"/>
            <consortium name="The Broad Institute Genome Sequencing Center for Infectious Disease"/>
            <person name="Wu L."/>
            <person name="Ma J."/>
        </authorList>
    </citation>
    <scope>NUCLEOTIDE SEQUENCE [LARGE SCALE GENOMIC DNA]</scope>
    <source>
        <strain evidence="3">JCM 17316</strain>
    </source>
</reference>
<accession>A0ABP6UI41</accession>
<comment type="caution">
    <text evidence="2">The sequence shown here is derived from an EMBL/GenBank/DDBJ whole genome shotgun (WGS) entry which is preliminary data.</text>
</comment>
<evidence type="ECO:0000313" key="2">
    <source>
        <dbReference type="EMBL" id="GAA3507810.1"/>
    </source>
</evidence>
<sequence length="167" mass="18721">MSHGQDHAAELAATWTTELRRTGRIHTPFHSDDERELYRRAGRKAGRLLQRPVRTLVVGSEVQVLLTDWMDRPLERQLEHARTRNAIDRAFAAAENQPAPKPPPSRPSPRFAARRAPPLDRPATCADPPGIPSSPRHQPVNRKGPNAPERTGTHTSRLPDPHHRNPG</sequence>
<organism evidence="2 3">
    <name type="scientific">Actinomadura keratinilytica</name>
    <dbReference type="NCBI Taxonomy" id="547461"/>
    <lineage>
        <taxon>Bacteria</taxon>
        <taxon>Bacillati</taxon>
        <taxon>Actinomycetota</taxon>
        <taxon>Actinomycetes</taxon>
        <taxon>Streptosporangiales</taxon>
        <taxon>Thermomonosporaceae</taxon>
        <taxon>Actinomadura</taxon>
    </lineage>
</organism>
<gene>
    <name evidence="2" type="ORF">GCM10022416_60880</name>
</gene>
<dbReference type="EMBL" id="BAABDO010000175">
    <property type="protein sequence ID" value="GAA3507810.1"/>
    <property type="molecule type" value="Genomic_DNA"/>
</dbReference>
<dbReference type="Proteomes" id="UP001500266">
    <property type="component" value="Unassembled WGS sequence"/>
</dbReference>
<evidence type="ECO:0008006" key="4">
    <source>
        <dbReference type="Google" id="ProtNLM"/>
    </source>
</evidence>